<dbReference type="InterPro" id="IPR022029">
    <property type="entry name" value="YoaR-like_PG-bd"/>
</dbReference>
<protein>
    <recommendedName>
        <fullName evidence="1">YoaR-like putative peptidoglycan binding domain-containing protein</fullName>
    </recommendedName>
</protein>
<dbReference type="Pfam" id="PF04294">
    <property type="entry name" value="VanW"/>
    <property type="match status" value="1"/>
</dbReference>
<reference evidence="2 3" key="1">
    <citation type="journal article" date="2015" name="Nature">
        <title>rRNA introns, odd ribosomes, and small enigmatic genomes across a large radiation of phyla.</title>
        <authorList>
            <person name="Brown C.T."/>
            <person name="Hug L.A."/>
            <person name="Thomas B.C."/>
            <person name="Sharon I."/>
            <person name="Castelle C.J."/>
            <person name="Singh A."/>
            <person name="Wilkins M.J."/>
            <person name="Williams K.H."/>
            <person name="Banfield J.F."/>
        </authorList>
    </citation>
    <scope>NUCLEOTIDE SEQUENCE [LARGE SCALE GENOMIC DNA]</scope>
</reference>
<dbReference type="InterPro" id="IPR007391">
    <property type="entry name" value="Vancomycin_resist_VanW"/>
</dbReference>
<evidence type="ECO:0000313" key="3">
    <source>
        <dbReference type="Proteomes" id="UP000034264"/>
    </source>
</evidence>
<dbReference type="Pfam" id="PF12229">
    <property type="entry name" value="PG_binding_4"/>
    <property type="match status" value="1"/>
</dbReference>
<dbReference type="Proteomes" id="UP000034264">
    <property type="component" value="Unassembled WGS sequence"/>
</dbReference>
<evidence type="ECO:0000313" key="2">
    <source>
        <dbReference type="EMBL" id="KKU02708.1"/>
    </source>
</evidence>
<dbReference type="PANTHER" id="PTHR35788:SF1">
    <property type="entry name" value="EXPORTED PROTEIN"/>
    <property type="match status" value="1"/>
</dbReference>
<gene>
    <name evidence="2" type="ORF">UX05_C0009G0044</name>
</gene>
<dbReference type="InterPro" id="IPR052913">
    <property type="entry name" value="Glycopeptide_resist_protein"/>
</dbReference>
<evidence type="ECO:0000259" key="1">
    <source>
        <dbReference type="Pfam" id="PF12229"/>
    </source>
</evidence>
<name>A0A0G1PBD8_9BACT</name>
<accession>A0A0G1PBD8</accession>
<dbReference type="EMBL" id="LCKS01000009">
    <property type="protein sequence ID" value="KKU02708.1"/>
    <property type="molecule type" value="Genomic_DNA"/>
</dbReference>
<comment type="caution">
    <text evidence="2">The sequence shown here is derived from an EMBL/GenBank/DDBJ whole genome shotgun (WGS) entry which is preliminary data.</text>
</comment>
<proteinExistence type="predicted"/>
<feature type="domain" description="YoaR-like putative peptidoglycan binding" evidence="1">
    <location>
        <begin position="60"/>
        <end position="134"/>
    </location>
</feature>
<organism evidence="2 3">
    <name type="scientific">Candidatus Amesbacteria bacterium GW2011_GWC2_45_19</name>
    <dbReference type="NCBI Taxonomy" id="1618366"/>
    <lineage>
        <taxon>Bacteria</taxon>
        <taxon>Candidatus Amesiibacteriota</taxon>
    </lineage>
</organism>
<sequence length="517" mass="57483">MKHLLVGLLVVMGLVGGLYVKMERQRREQTRQAVLALQARQAINLVWGTSRWEIKTADIGVEYDAQAVLTLDENRLTEKIASISAQINVPAKEPEVGIKSGKVEVSLGENGQEVDERELLQRVRQNLLRSDEAQVEIPVRKLLPQITAGQAGLLKLRAEKSVGKSITIKSGRDSWKIEPEQVITWLEADGWKRLEIERWVATLAQGIDRLPQNAHFRYVNGRVEEFAPAENGVVVKQGELVNLLVSHLVNLEKDGQKEVMVEIPTITAEPAIKTDQVNTLGIKELIGKGESNFSGSIPNRVFNIKKAAANMNGGLVAPGEIFSFNKYVGDISAAGGYKQAYIIKEGRTILGDGGGVCQVSTTLFRAILAAGLPIEERTAHAYRVHFYEEDSQPGFDATIFTPDVDFKFKNDTPAYILVQTTVDEAKSKLTFELYGTSDGRKVEISKARVWNVTPPPPALYQDDPSILSGQVRQVDWAAWGAKVAFDWKVTRGDEVLQERTFYSNYRPWQAVYLRGTK</sequence>
<dbReference type="PANTHER" id="PTHR35788">
    <property type="entry name" value="EXPORTED PROTEIN-RELATED"/>
    <property type="match status" value="1"/>
</dbReference>
<dbReference type="PATRIC" id="fig|1618366.3.peg.708"/>
<dbReference type="AlphaFoldDB" id="A0A0G1PBD8"/>